<dbReference type="Pfam" id="PF14223">
    <property type="entry name" value="Retrotran_gag_2"/>
    <property type="match status" value="1"/>
</dbReference>
<dbReference type="AlphaFoldDB" id="A0A0L0V1P8"/>
<evidence type="ECO:0000313" key="2">
    <source>
        <dbReference type="Proteomes" id="UP000054564"/>
    </source>
</evidence>
<accession>A0A0L0V1P8</accession>
<gene>
    <name evidence="1" type="ORF">PSTG_13441</name>
</gene>
<name>A0A0L0V1P8_9BASI</name>
<proteinExistence type="predicted"/>
<organism evidence="1 2">
    <name type="scientific">Puccinia striiformis f. sp. tritici PST-78</name>
    <dbReference type="NCBI Taxonomy" id="1165861"/>
    <lineage>
        <taxon>Eukaryota</taxon>
        <taxon>Fungi</taxon>
        <taxon>Dikarya</taxon>
        <taxon>Basidiomycota</taxon>
        <taxon>Pucciniomycotina</taxon>
        <taxon>Pucciniomycetes</taxon>
        <taxon>Pucciniales</taxon>
        <taxon>Pucciniaceae</taxon>
        <taxon>Puccinia</taxon>
    </lineage>
</organism>
<keyword evidence="2" id="KW-1185">Reference proteome</keyword>
<comment type="caution">
    <text evidence="1">The sequence shown here is derived from an EMBL/GenBank/DDBJ whole genome shotgun (WGS) entry which is preliminary data.</text>
</comment>
<dbReference type="EMBL" id="AJIL01000143">
    <property type="protein sequence ID" value="KNE93190.1"/>
    <property type="molecule type" value="Genomic_DNA"/>
</dbReference>
<evidence type="ECO:0000313" key="1">
    <source>
        <dbReference type="EMBL" id="KNE93190.1"/>
    </source>
</evidence>
<reference evidence="2" key="1">
    <citation type="submission" date="2014-03" db="EMBL/GenBank/DDBJ databases">
        <title>The Genome Sequence of Puccinia striiformis f. sp. tritici PST-78.</title>
        <authorList>
            <consortium name="The Broad Institute Genome Sequencing Platform"/>
            <person name="Cuomo C."/>
            <person name="Hulbert S."/>
            <person name="Chen X."/>
            <person name="Walker B."/>
            <person name="Young S.K."/>
            <person name="Zeng Q."/>
            <person name="Gargeya S."/>
            <person name="Fitzgerald M."/>
            <person name="Haas B."/>
            <person name="Abouelleil A."/>
            <person name="Alvarado L."/>
            <person name="Arachchi H.M."/>
            <person name="Berlin A.M."/>
            <person name="Chapman S.B."/>
            <person name="Goldberg J."/>
            <person name="Griggs A."/>
            <person name="Gujja S."/>
            <person name="Hansen M."/>
            <person name="Howarth C."/>
            <person name="Imamovic A."/>
            <person name="Larimer J."/>
            <person name="McCowan C."/>
            <person name="Montmayeur A."/>
            <person name="Murphy C."/>
            <person name="Neiman D."/>
            <person name="Pearson M."/>
            <person name="Priest M."/>
            <person name="Roberts A."/>
            <person name="Saif S."/>
            <person name="Shea T."/>
            <person name="Sisk P."/>
            <person name="Sykes S."/>
            <person name="Wortman J."/>
            <person name="Nusbaum C."/>
            <person name="Birren B."/>
        </authorList>
    </citation>
    <scope>NUCLEOTIDE SEQUENCE [LARGE SCALE GENOMIC DNA]</scope>
    <source>
        <strain evidence="2">race PST-78</strain>
    </source>
</reference>
<dbReference type="Proteomes" id="UP000054564">
    <property type="component" value="Unassembled WGS sequence"/>
</dbReference>
<protein>
    <submittedName>
        <fullName evidence="1">Uncharacterized protein</fullName>
    </submittedName>
</protein>
<sequence>MTSDAFRSGGEGDPKAVPTLTGENYMIWQTRMKWHLIGEDLWGVCDKDQGETPSGAIKTKMAQAAFCIGSKITDQIYMHIFFSCDCTPHKLWGKLRETYASPTPSNVLRVYSMLEQTRFEGSIPKFIADIGHCLAHIKFIGLEVKDVNICYKILNKIIHKRPSLSIMFFGDSATMSDPYVLIEKIRPLEILEIGNKRYWSELDDEETPHTPFKASKKT</sequence>